<evidence type="ECO:0000259" key="10">
    <source>
        <dbReference type="PROSITE" id="PS50110"/>
    </source>
</evidence>
<evidence type="ECO:0000256" key="4">
    <source>
        <dbReference type="ARBA" id="ARBA00023012"/>
    </source>
</evidence>
<dbReference type="InterPro" id="IPR039420">
    <property type="entry name" value="WalR-like"/>
</dbReference>
<evidence type="ECO:0000256" key="6">
    <source>
        <dbReference type="ARBA" id="ARBA00023125"/>
    </source>
</evidence>
<evidence type="ECO:0000256" key="7">
    <source>
        <dbReference type="ARBA" id="ARBA00023163"/>
    </source>
</evidence>
<dbReference type="InterPro" id="IPR036388">
    <property type="entry name" value="WH-like_DNA-bd_sf"/>
</dbReference>
<keyword evidence="4" id="KW-0902">Two-component regulatory system</keyword>
<dbReference type="CDD" id="cd00383">
    <property type="entry name" value="trans_reg_C"/>
    <property type="match status" value="1"/>
</dbReference>
<dbReference type="Gene3D" id="1.10.10.10">
    <property type="entry name" value="Winged helix-like DNA-binding domain superfamily/Winged helix DNA-binding domain"/>
    <property type="match status" value="1"/>
</dbReference>
<dbReference type="GO" id="GO:0000156">
    <property type="term" value="F:phosphorelay response regulator activity"/>
    <property type="evidence" value="ECO:0007669"/>
    <property type="project" value="TreeGrafter"/>
</dbReference>
<dbReference type="CDD" id="cd17624">
    <property type="entry name" value="REC_OmpR_PmrA-like"/>
    <property type="match status" value="1"/>
</dbReference>
<evidence type="ECO:0000313" key="12">
    <source>
        <dbReference type="EMBL" id="MYM97605.1"/>
    </source>
</evidence>
<dbReference type="PANTHER" id="PTHR48111:SF35">
    <property type="entry name" value="TRANSCRIPTIONAL REGULATORY PROTEIN QSEB"/>
    <property type="match status" value="1"/>
</dbReference>
<evidence type="ECO:0000256" key="1">
    <source>
        <dbReference type="ARBA" id="ARBA00004496"/>
    </source>
</evidence>
<evidence type="ECO:0000256" key="5">
    <source>
        <dbReference type="ARBA" id="ARBA00023015"/>
    </source>
</evidence>
<dbReference type="GO" id="GO:0006355">
    <property type="term" value="P:regulation of DNA-templated transcription"/>
    <property type="evidence" value="ECO:0007669"/>
    <property type="project" value="InterPro"/>
</dbReference>
<dbReference type="InterPro" id="IPR001789">
    <property type="entry name" value="Sig_transdc_resp-reg_receiver"/>
</dbReference>
<keyword evidence="2" id="KW-0963">Cytoplasm</keyword>
<dbReference type="RefSeq" id="WP_161086497.1">
    <property type="nucleotide sequence ID" value="NZ_WWCX01000080.1"/>
</dbReference>
<reference evidence="12" key="1">
    <citation type="submission" date="2019-12" db="EMBL/GenBank/DDBJ databases">
        <title>Novel species isolated from a subtropical stream in China.</title>
        <authorList>
            <person name="Lu H."/>
        </authorList>
    </citation>
    <scope>NUCLEOTIDE SEQUENCE [LARGE SCALE GENOMIC DNA]</scope>
    <source>
        <strain evidence="12">FT81W</strain>
    </source>
</reference>
<dbReference type="InterPro" id="IPR011006">
    <property type="entry name" value="CheY-like_superfamily"/>
</dbReference>
<dbReference type="EMBL" id="WWCX01000080">
    <property type="protein sequence ID" value="MYM97605.1"/>
    <property type="molecule type" value="Genomic_DNA"/>
</dbReference>
<dbReference type="Gene3D" id="3.40.50.2300">
    <property type="match status" value="1"/>
</dbReference>
<dbReference type="PROSITE" id="PS51755">
    <property type="entry name" value="OMPR_PHOB"/>
    <property type="match status" value="1"/>
</dbReference>
<dbReference type="SUPFAM" id="SSF52172">
    <property type="entry name" value="CheY-like"/>
    <property type="match status" value="1"/>
</dbReference>
<feature type="DNA-binding region" description="OmpR/PhoB-type" evidence="9">
    <location>
        <begin position="124"/>
        <end position="218"/>
    </location>
</feature>
<dbReference type="InterPro" id="IPR001867">
    <property type="entry name" value="OmpR/PhoB-type_DNA-bd"/>
</dbReference>
<dbReference type="Proteomes" id="UP000447355">
    <property type="component" value="Unassembled WGS sequence"/>
</dbReference>
<dbReference type="PANTHER" id="PTHR48111">
    <property type="entry name" value="REGULATOR OF RPOS"/>
    <property type="match status" value="1"/>
</dbReference>
<feature type="domain" description="OmpR/PhoB-type" evidence="11">
    <location>
        <begin position="124"/>
        <end position="218"/>
    </location>
</feature>
<gene>
    <name evidence="12" type="ORF">GTP90_27525</name>
</gene>
<proteinExistence type="predicted"/>
<keyword evidence="7" id="KW-0804">Transcription</keyword>
<sequence length="225" mass="24560">MRILLTEDDPQLGRATQIGLEQAGYAVDWVQSAEHAHTAVRLHDYGCILLDLGLPGQDGMQALTTLRNAGYGGAILIVTARDKVPERIAGLDGGADDFIVKPFDLDELAARIRSASRRAAGRLREELVHGDLVLDVAARQVTQAGRPVALTSREFGILLTLVENSGRVLSREQLEHQLYSWGEEVESNAVQVHIHHLRKKLGRALIRTVHAIGYCIDKPTPEAGA</sequence>
<keyword evidence="6 9" id="KW-0238">DNA-binding</keyword>
<dbReference type="Pfam" id="PF00072">
    <property type="entry name" value="Response_reg"/>
    <property type="match status" value="1"/>
</dbReference>
<dbReference type="SMART" id="SM00448">
    <property type="entry name" value="REC"/>
    <property type="match status" value="1"/>
</dbReference>
<keyword evidence="5" id="KW-0805">Transcription regulation</keyword>
<evidence type="ECO:0000313" key="13">
    <source>
        <dbReference type="Proteomes" id="UP000447355"/>
    </source>
</evidence>
<feature type="domain" description="Response regulatory" evidence="10">
    <location>
        <begin position="2"/>
        <end position="116"/>
    </location>
</feature>
<evidence type="ECO:0000256" key="3">
    <source>
        <dbReference type="ARBA" id="ARBA00022553"/>
    </source>
</evidence>
<name>A0A845GUW9_9BURK</name>
<comment type="caution">
    <text evidence="12">The sequence shown here is derived from an EMBL/GenBank/DDBJ whole genome shotgun (WGS) entry which is preliminary data.</text>
</comment>
<dbReference type="SMART" id="SM00862">
    <property type="entry name" value="Trans_reg_C"/>
    <property type="match status" value="1"/>
</dbReference>
<dbReference type="Pfam" id="PF00486">
    <property type="entry name" value="Trans_reg_C"/>
    <property type="match status" value="1"/>
</dbReference>
<keyword evidence="3 8" id="KW-0597">Phosphoprotein</keyword>
<dbReference type="GO" id="GO:0005829">
    <property type="term" value="C:cytosol"/>
    <property type="evidence" value="ECO:0007669"/>
    <property type="project" value="TreeGrafter"/>
</dbReference>
<evidence type="ECO:0000256" key="8">
    <source>
        <dbReference type="PROSITE-ProRule" id="PRU00169"/>
    </source>
</evidence>
<comment type="subcellular location">
    <subcellularLocation>
        <location evidence="1">Cytoplasm</location>
    </subcellularLocation>
</comment>
<organism evidence="12 13">
    <name type="scientific">Duganella vulcania</name>
    <dbReference type="NCBI Taxonomy" id="2692166"/>
    <lineage>
        <taxon>Bacteria</taxon>
        <taxon>Pseudomonadati</taxon>
        <taxon>Pseudomonadota</taxon>
        <taxon>Betaproteobacteria</taxon>
        <taxon>Burkholderiales</taxon>
        <taxon>Oxalobacteraceae</taxon>
        <taxon>Telluria group</taxon>
        <taxon>Duganella</taxon>
    </lineage>
</organism>
<evidence type="ECO:0000256" key="9">
    <source>
        <dbReference type="PROSITE-ProRule" id="PRU01091"/>
    </source>
</evidence>
<dbReference type="GO" id="GO:0000976">
    <property type="term" value="F:transcription cis-regulatory region binding"/>
    <property type="evidence" value="ECO:0007669"/>
    <property type="project" value="TreeGrafter"/>
</dbReference>
<accession>A0A845GUW9</accession>
<dbReference type="GO" id="GO:0032993">
    <property type="term" value="C:protein-DNA complex"/>
    <property type="evidence" value="ECO:0007669"/>
    <property type="project" value="TreeGrafter"/>
</dbReference>
<evidence type="ECO:0000256" key="2">
    <source>
        <dbReference type="ARBA" id="ARBA00022490"/>
    </source>
</evidence>
<dbReference type="AlphaFoldDB" id="A0A845GUW9"/>
<dbReference type="Gene3D" id="6.10.250.690">
    <property type="match status" value="1"/>
</dbReference>
<protein>
    <submittedName>
        <fullName evidence="12">Response regulator</fullName>
    </submittedName>
</protein>
<dbReference type="PROSITE" id="PS50110">
    <property type="entry name" value="RESPONSE_REGULATORY"/>
    <property type="match status" value="1"/>
</dbReference>
<feature type="modified residue" description="4-aspartylphosphate" evidence="8">
    <location>
        <position position="51"/>
    </location>
</feature>
<evidence type="ECO:0000259" key="11">
    <source>
        <dbReference type="PROSITE" id="PS51755"/>
    </source>
</evidence>